<dbReference type="PANTHER" id="PTHR16943">
    <property type="entry name" value="2-METHYLCITRATE DEHYDRATASE-RELATED"/>
    <property type="match status" value="1"/>
</dbReference>
<dbReference type="Proteomes" id="UP000236743">
    <property type="component" value="Unassembled WGS sequence"/>
</dbReference>
<evidence type="ECO:0000256" key="1">
    <source>
        <dbReference type="ARBA" id="ARBA00006174"/>
    </source>
</evidence>
<evidence type="ECO:0000259" key="2">
    <source>
        <dbReference type="Pfam" id="PF03972"/>
    </source>
</evidence>
<dbReference type="Gene3D" id="3.30.1330.120">
    <property type="entry name" value="2-methylcitrate dehydratase PrpD"/>
    <property type="match status" value="1"/>
</dbReference>
<feature type="domain" description="MmgE/PrpD C-terminal" evidence="3">
    <location>
        <begin position="272"/>
        <end position="427"/>
    </location>
</feature>
<organism evidence="4 5">
    <name type="scientific">Bosea lathyri</name>
    <dbReference type="NCBI Taxonomy" id="1036778"/>
    <lineage>
        <taxon>Bacteria</taxon>
        <taxon>Pseudomonadati</taxon>
        <taxon>Pseudomonadota</taxon>
        <taxon>Alphaproteobacteria</taxon>
        <taxon>Hyphomicrobiales</taxon>
        <taxon>Boseaceae</taxon>
        <taxon>Bosea</taxon>
    </lineage>
</organism>
<protein>
    <submittedName>
        <fullName evidence="4">Aconitate decarboxylase</fullName>
    </submittedName>
</protein>
<evidence type="ECO:0000313" key="5">
    <source>
        <dbReference type="Proteomes" id="UP000236743"/>
    </source>
</evidence>
<dbReference type="Pfam" id="PF03972">
    <property type="entry name" value="MmgE_PrpD_N"/>
    <property type="match status" value="1"/>
</dbReference>
<reference evidence="4 5" key="1">
    <citation type="submission" date="2016-10" db="EMBL/GenBank/DDBJ databases">
        <authorList>
            <person name="de Groot N.N."/>
        </authorList>
    </citation>
    <scope>NUCLEOTIDE SEQUENCE [LARGE SCALE GENOMIC DNA]</scope>
    <source>
        <strain evidence="4 5">DSM 26656</strain>
    </source>
</reference>
<dbReference type="SUPFAM" id="SSF103378">
    <property type="entry name" value="2-methylcitrate dehydratase PrpD"/>
    <property type="match status" value="1"/>
</dbReference>
<name>A0A1H5SBN2_9HYPH</name>
<dbReference type="InterPro" id="IPR042183">
    <property type="entry name" value="MmgE/PrpD_sf_1"/>
</dbReference>
<dbReference type="InterPro" id="IPR036148">
    <property type="entry name" value="MmgE/PrpD_sf"/>
</dbReference>
<gene>
    <name evidence="4" type="ORF">SAMN04488115_101208</name>
</gene>
<feature type="domain" description="MmgE/PrpD N-terminal" evidence="2">
    <location>
        <begin position="6"/>
        <end position="246"/>
    </location>
</feature>
<evidence type="ECO:0000259" key="3">
    <source>
        <dbReference type="Pfam" id="PF19305"/>
    </source>
</evidence>
<dbReference type="InterPro" id="IPR045336">
    <property type="entry name" value="MmgE_PrpD_N"/>
</dbReference>
<dbReference type="InterPro" id="IPR005656">
    <property type="entry name" value="MmgE_PrpD"/>
</dbReference>
<accession>A0A1H5SBN2</accession>
<dbReference type="OrthoDB" id="9795089at2"/>
<keyword evidence="5" id="KW-1185">Reference proteome</keyword>
<dbReference type="GO" id="GO:0016829">
    <property type="term" value="F:lyase activity"/>
    <property type="evidence" value="ECO:0007669"/>
    <property type="project" value="InterPro"/>
</dbReference>
<dbReference type="RefSeq" id="WP_103870619.1">
    <property type="nucleotide sequence ID" value="NZ_FNUY01000001.1"/>
</dbReference>
<dbReference type="AlphaFoldDB" id="A0A1H5SBN2"/>
<dbReference type="Pfam" id="PF19305">
    <property type="entry name" value="MmgE_PrpD_C"/>
    <property type="match status" value="1"/>
</dbReference>
<evidence type="ECO:0000313" key="4">
    <source>
        <dbReference type="EMBL" id="SEF47992.1"/>
    </source>
</evidence>
<dbReference type="EMBL" id="FNUY01000001">
    <property type="protein sequence ID" value="SEF47992.1"/>
    <property type="molecule type" value="Genomic_DNA"/>
</dbReference>
<dbReference type="InterPro" id="IPR042188">
    <property type="entry name" value="MmgE/PrpD_sf_2"/>
</dbReference>
<dbReference type="PANTHER" id="PTHR16943:SF8">
    <property type="entry name" value="2-METHYLCITRATE DEHYDRATASE"/>
    <property type="match status" value="1"/>
</dbReference>
<comment type="similarity">
    <text evidence="1">Belongs to the PrpD family.</text>
</comment>
<dbReference type="Gene3D" id="1.10.4100.10">
    <property type="entry name" value="2-methylcitrate dehydratase PrpD"/>
    <property type="match status" value="1"/>
</dbReference>
<sequence>MSLTADFAGYLAKLAADGLDDAARLSATSLVLDGLAVAALGSSEKGPSILADAAIAPVSGRSASLIGRTQRASAADAARANGAAMHVLDFEPMWNPANHSLSTTLPALLALAETEADDGESPLGERILTALAIGIETQERLRLSSQQFEPASLVFHPPGSVGPIGSAVASGLFMKLDTTSLTHAIAIAASRAGGVQANIGSMTKALHCGQAAASGLESAALAARGFTADADAIGDPRGYGMAFFGEAFSPAELARRHDALQIVRPGPAYKLYPSQYGTHFVITAALAARAAMPAGRAITKVVIHSPSMPYVDRPDPATGLAGKFSFQYTAAVALLDGAVTVGSFTDARRFSPDIVELLPRIVILPDAGRQGRFDAMTLAIEVEWEGGSARGECDGPPGIWGRPVPIERLRSKAADCLSTALGAEATSEIVGLVDRFATLDRDGFTRLMACLARPKRGAGEL</sequence>
<proteinExistence type="inferred from homology"/>
<dbReference type="InterPro" id="IPR045337">
    <property type="entry name" value="MmgE_PrpD_C"/>
</dbReference>